<proteinExistence type="predicted"/>
<dbReference type="AlphaFoldDB" id="A0AAV7JSY8"/>
<keyword evidence="2" id="KW-1185">Reference proteome</keyword>
<comment type="caution">
    <text evidence="1">The sequence shown here is derived from an EMBL/GenBank/DDBJ whole genome shotgun (WGS) entry which is preliminary data.</text>
</comment>
<reference evidence="1 2" key="1">
    <citation type="journal article" date="2023" name="BMC Biol.">
        <title>The compact genome of the sponge Oopsacas minuta (Hexactinellida) is lacking key metazoan core genes.</title>
        <authorList>
            <person name="Santini S."/>
            <person name="Schenkelaars Q."/>
            <person name="Jourda C."/>
            <person name="Duchesne M."/>
            <person name="Belahbib H."/>
            <person name="Rocher C."/>
            <person name="Selva M."/>
            <person name="Riesgo A."/>
            <person name="Vervoort M."/>
            <person name="Leys S.P."/>
            <person name="Kodjabachian L."/>
            <person name="Le Bivic A."/>
            <person name="Borchiellini C."/>
            <person name="Claverie J.M."/>
            <person name="Renard E."/>
        </authorList>
    </citation>
    <scope>NUCLEOTIDE SEQUENCE [LARGE SCALE GENOMIC DNA]</scope>
    <source>
        <strain evidence="1">SPO-2</strain>
    </source>
</reference>
<dbReference type="Proteomes" id="UP001165289">
    <property type="component" value="Unassembled WGS sequence"/>
</dbReference>
<evidence type="ECO:0000313" key="2">
    <source>
        <dbReference type="Proteomes" id="UP001165289"/>
    </source>
</evidence>
<evidence type="ECO:0000313" key="1">
    <source>
        <dbReference type="EMBL" id="KAI6651521.1"/>
    </source>
</evidence>
<protein>
    <submittedName>
        <fullName evidence="1">Uncharacterized protein</fullName>
    </submittedName>
</protein>
<gene>
    <name evidence="1" type="ORF">LOD99_5129</name>
</gene>
<sequence length="260" mass="30313">MSKICQDLNCKFFEDFPDRKNFIISICPYCKGPLIDNKPQSVEEKTDLESEVEVPQPSFDTQEDDAIMVDSSIVNIHKTPTQRGSYISTDHVIVIFHSAILLSHFKEYSSSISLQFKRSFFGDNEKDSILQFPNFNLGNYEGSTYALFENSIKINLDILHSVHETKTMILPYKYFLNDQEEKFFSDKEVTYRTLLLNCYNFRLPNVIMKYDMIISPPNLHKDQQKDLQTLSRITFHLYTPVTTFLKVINYCLGLMQSKMT</sequence>
<accession>A0AAV7JSY8</accession>
<organism evidence="1 2">
    <name type="scientific">Oopsacas minuta</name>
    <dbReference type="NCBI Taxonomy" id="111878"/>
    <lineage>
        <taxon>Eukaryota</taxon>
        <taxon>Metazoa</taxon>
        <taxon>Porifera</taxon>
        <taxon>Hexactinellida</taxon>
        <taxon>Hexasterophora</taxon>
        <taxon>Lyssacinosida</taxon>
        <taxon>Leucopsacidae</taxon>
        <taxon>Oopsacas</taxon>
    </lineage>
</organism>
<name>A0AAV7JSY8_9METZ</name>
<dbReference type="EMBL" id="JAKMXF010000303">
    <property type="protein sequence ID" value="KAI6651521.1"/>
    <property type="molecule type" value="Genomic_DNA"/>
</dbReference>